<feature type="non-terminal residue" evidence="1">
    <location>
        <position position="144"/>
    </location>
</feature>
<dbReference type="AlphaFoldDB" id="A0A9N9EMG6"/>
<sequence length="144" mass="16987">MHLTFTSLTRIFMFCFCPNILKNNTTKSKEAWLSLMCYAGGLTYAKEEPRKWLKIPNLVQVKRFAMAVLEHYQLQKTEIDVALKEIATTGDISKLLWCYETLMSQRDIGFSDFDKNEEHHRDSIYYTLLRNPLLQGHVEFKVMR</sequence>
<reference evidence="1" key="1">
    <citation type="submission" date="2021-06" db="EMBL/GenBank/DDBJ databases">
        <authorList>
            <person name="Kallberg Y."/>
            <person name="Tangrot J."/>
            <person name="Rosling A."/>
        </authorList>
    </citation>
    <scope>NUCLEOTIDE SEQUENCE</scope>
    <source>
        <strain evidence="1">BR232B</strain>
    </source>
</reference>
<evidence type="ECO:0000313" key="2">
    <source>
        <dbReference type="Proteomes" id="UP000789739"/>
    </source>
</evidence>
<organism evidence="1 2">
    <name type="scientific">Paraglomus brasilianum</name>
    <dbReference type="NCBI Taxonomy" id="144538"/>
    <lineage>
        <taxon>Eukaryota</taxon>
        <taxon>Fungi</taxon>
        <taxon>Fungi incertae sedis</taxon>
        <taxon>Mucoromycota</taxon>
        <taxon>Glomeromycotina</taxon>
        <taxon>Glomeromycetes</taxon>
        <taxon>Paraglomerales</taxon>
        <taxon>Paraglomeraceae</taxon>
        <taxon>Paraglomus</taxon>
    </lineage>
</organism>
<accession>A0A9N9EMG6</accession>
<dbReference type="EMBL" id="CAJVPI010006957">
    <property type="protein sequence ID" value="CAG8680942.1"/>
    <property type="molecule type" value="Genomic_DNA"/>
</dbReference>
<comment type="caution">
    <text evidence="1">The sequence shown here is derived from an EMBL/GenBank/DDBJ whole genome shotgun (WGS) entry which is preliminary data.</text>
</comment>
<dbReference type="Proteomes" id="UP000789739">
    <property type="component" value="Unassembled WGS sequence"/>
</dbReference>
<gene>
    <name evidence="1" type="ORF">PBRASI_LOCUS11803</name>
</gene>
<dbReference type="OrthoDB" id="5380555at2759"/>
<proteinExistence type="predicted"/>
<evidence type="ECO:0000313" key="1">
    <source>
        <dbReference type="EMBL" id="CAG8680942.1"/>
    </source>
</evidence>
<name>A0A9N9EMG6_9GLOM</name>
<keyword evidence="2" id="KW-1185">Reference proteome</keyword>
<protein>
    <submittedName>
        <fullName evidence="1">9961_t:CDS:1</fullName>
    </submittedName>
</protein>